<keyword evidence="1" id="KW-1133">Transmembrane helix</keyword>
<protein>
    <submittedName>
        <fullName evidence="2">Uncharacterized protein</fullName>
    </submittedName>
</protein>
<proteinExistence type="predicted"/>
<evidence type="ECO:0000313" key="3">
    <source>
        <dbReference type="Proteomes" id="UP000008694"/>
    </source>
</evidence>
<feature type="transmembrane region" description="Helical" evidence="1">
    <location>
        <begin position="30"/>
        <end position="54"/>
    </location>
</feature>
<keyword evidence="3" id="KW-1185">Reference proteome</keyword>
<dbReference type="EMBL" id="GL348718">
    <property type="protein sequence ID" value="EFH48121.1"/>
    <property type="molecule type" value="Genomic_DNA"/>
</dbReference>
<dbReference type="Gramene" id="scaffold_601995.1">
    <property type="protein sequence ID" value="scaffold_601995.1"/>
    <property type="gene ID" value="scaffold_601995.1"/>
</dbReference>
<dbReference type="Proteomes" id="UP000008694">
    <property type="component" value="Unassembled WGS sequence"/>
</dbReference>
<organism evidence="3">
    <name type="scientific">Arabidopsis lyrata subsp. lyrata</name>
    <name type="common">Lyre-leaved rock-cress</name>
    <dbReference type="NCBI Taxonomy" id="81972"/>
    <lineage>
        <taxon>Eukaryota</taxon>
        <taxon>Viridiplantae</taxon>
        <taxon>Streptophyta</taxon>
        <taxon>Embryophyta</taxon>
        <taxon>Tracheophyta</taxon>
        <taxon>Spermatophyta</taxon>
        <taxon>Magnoliopsida</taxon>
        <taxon>eudicotyledons</taxon>
        <taxon>Gunneridae</taxon>
        <taxon>Pentapetalae</taxon>
        <taxon>rosids</taxon>
        <taxon>malvids</taxon>
        <taxon>Brassicales</taxon>
        <taxon>Brassicaceae</taxon>
        <taxon>Camelineae</taxon>
        <taxon>Arabidopsis</taxon>
    </lineage>
</organism>
<keyword evidence="1" id="KW-0812">Transmembrane</keyword>
<reference evidence="3" key="1">
    <citation type="journal article" date="2011" name="Nat. Genet.">
        <title>The Arabidopsis lyrata genome sequence and the basis of rapid genome size change.</title>
        <authorList>
            <person name="Hu T.T."/>
            <person name="Pattyn P."/>
            <person name="Bakker E.G."/>
            <person name="Cao J."/>
            <person name="Cheng J.-F."/>
            <person name="Clark R.M."/>
            <person name="Fahlgren N."/>
            <person name="Fawcett J.A."/>
            <person name="Grimwood J."/>
            <person name="Gundlach H."/>
            <person name="Haberer G."/>
            <person name="Hollister J.D."/>
            <person name="Ossowski S."/>
            <person name="Ottilar R.P."/>
            <person name="Salamov A.A."/>
            <person name="Schneeberger K."/>
            <person name="Spannagl M."/>
            <person name="Wang X."/>
            <person name="Yang L."/>
            <person name="Nasrallah M.E."/>
            <person name="Bergelson J."/>
            <person name="Carrington J.C."/>
            <person name="Gaut B.S."/>
            <person name="Schmutz J."/>
            <person name="Mayer K.F.X."/>
            <person name="Van de Peer Y."/>
            <person name="Grigoriev I.V."/>
            <person name="Nordborg M."/>
            <person name="Weigel D."/>
            <person name="Guo Y.-L."/>
        </authorList>
    </citation>
    <scope>NUCLEOTIDE SEQUENCE [LARGE SCALE GENOMIC DNA]</scope>
    <source>
        <strain evidence="3">cv. MN47</strain>
    </source>
</reference>
<evidence type="ECO:0000256" key="1">
    <source>
        <dbReference type="SAM" id="Phobius"/>
    </source>
</evidence>
<evidence type="ECO:0000313" key="2">
    <source>
        <dbReference type="EMBL" id="EFH48121.1"/>
    </source>
</evidence>
<sequence>MANRRSLMYRLCHIKMVVIKVFHPTSPNQILIALLLQFLIWLTYQFKLSPLMFLKDSFQRCLSSRIMSIRLNRSVFLYIKFVSGGLSTPEVIWIFDPGINKQIFSIEGIGACGKFIFVRTRSGDCDVVALSRSNYSGSMEKEIMVINQQRWAGRYKRCDRKPFQPIFQSVCLIIVMRKIFGSFIHKMLAFYEYMKRGLNRCHILPVRLPFGKQDYFRFFIKIVFNFLYLV</sequence>
<dbReference type="AlphaFoldDB" id="D7LYL4"/>
<name>D7LYL4_ARALL</name>
<dbReference type="HOGENOM" id="CLU_1206236_0_0_1"/>
<accession>D7LYL4</accession>
<keyword evidence="1" id="KW-0472">Membrane</keyword>
<gene>
    <name evidence="2" type="ORF">ARALYDRAFT_909938</name>
</gene>